<dbReference type="AlphaFoldDB" id="A0A512QLK8"/>
<dbReference type="Proteomes" id="UP000321736">
    <property type="component" value="Unassembled WGS sequence"/>
</dbReference>
<comment type="caution">
    <text evidence="1">The sequence shown here is derived from an EMBL/GenBank/DDBJ whole genome shotgun (WGS) entry which is preliminary data.</text>
</comment>
<dbReference type="EMBL" id="BKAR01000009">
    <property type="protein sequence ID" value="GEP84337.1"/>
    <property type="molecule type" value="Genomic_DNA"/>
</dbReference>
<proteinExistence type="predicted"/>
<keyword evidence="2" id="KW-1185">Reference proteome</keyword>
<sequence length="103" mass="11813">MPQQLYSLNNKAVVCNTLALVKIALTGTVSTVGKAFTCLIITNYIFIVEHIHQLFFSYLTFDVKTPIKILYNNFIVFYPHTMQAFTIALDSAVVRFYFYGMKN</sequence>
<reference evidence="1 2" key="1">
    <citation type="submission" date="2019-07" db="EMBL/GenBank/DDBJ databases">
        <title>Whole genome shotgun sequence of Staphylococcus piscifermentans NBRC 109625.</title>
        <authorList>
            <person name="Hosoyama A."/>
            <person name="Uohara A."/>
            <person name="Ohji S."/>
            <person name="Ichikawa N."/>
        </authorList>
    </citation>
    <scope>NUCLEOTIDE SEQUENCE [LARGE SCALE GENOMIC DNA]</scope>
    <source>
        <strain evidence="1 2">NBRC 109625</strain>
    </source>
</reference>
<protein>
    <submittedName>
        <fullName evidence="1">Uncharacterized protein</fullName>
    </submittedName>
</protein>
<evidence type="ECO:0000313" key="2">
    <source>
        <dbReference type="Proteomes" id="UP000321736"/>
    </source>
</evidence>
<organism evidence="1 2">
    <name type="scientific">Staphylococcus piscifermentans</name>
    <dbReference type="NCBI Taxonomy" id="70258"/>
    <lineage>
        <taxon>Bacteria</taxon>
        <taxon>Bacillati</taxon>
        <taxon>Bacillota</taxon>
        <taxon>Bacilli</taxon>
        <taxon>Bacillales</taxon>
        <taxon>Staphylococcaceae</taxon>
        <taxon>Staphylococcus</taxon>
    </lineage>
</organism>
<accession>A0A512QLK8</accession>
<evidence type="ECO:0000313" key="1">
    <source>
        <dbReference type="EMBL" id="GEP84337.1"/>
    </source>
</evidence>
<name>A0A512QLK8_9STAP</name>
<gene>
    <name evidence="1" type="ORF">SPI02_09220</name>
</gene>
<dbReference type="RefSeq" id="WP_095104743.1">
    <property type="nucleotide sequence ID" value="NZ_BKAR01000009.1"/>
</dbReference>